<keyword evidence="2" id="KW-0560">Oxidoreductase</keyword>
<dbReference type="InterPro" id="IPR016166">
    <property type="entry name" value="FAD-bd_PCMH"/>
</dbReference>
<dbReference type="OrthoDB" id="5332616at2759"/>
<evidence type="ECO:0000313" key="4">
    <source>
        <dbReference type="EMBL" id="EER09205.1"/>
    </source>
</evidence>
<accession>C5L212</accession>
<dbReference type="InParanoid" id="C5L212"/>
<proteinExistence type="predicted"/>
<dbReference type="GO" id="GO:0071949">
    <property type="term" value="F:FAD binding"/>
    <property type="evidence" value="ECO:0007669"/>
    <property type="project" value="InterPro"/>
</dbReference>
<dbReference type="InterPro" id="IPR016169">
    <property type="entry name" value="FAD-bd_PCMH_sub2"/>
</dbReference>
<dbReference type="PANTHER" id="PTHR43716">
    <property type="entry name" value="D-2-HYDROXYGLUTARATE DEHYDROGENASE, MITOCHONDRIAL"/>
    <property type="match status" value="1"/>
</dbReference>
<comment type="cofactor">
    <cofactor evidence="1">
        <name>FAD</name>
        <dbReference type="ChEBI" id="CHEBI:57692"/>
    </cofactor>
</comment>
<sequence>MLSSPNLFRSAALSFIRPAASVTSVAFPALSTALRARRGFTSATSNLRPPTASDITNLKYLVSNVLVGDKDDLSHYNNDWLRTRTGHSNVVLRPKTTEEVSKAVKYCHDHFIPITVQSGNTGLVGGSVPVDKEVVLSLERLNKILSVNTADSIATCESGVILQNLMDELENYHLMPPYDIGSKAQCLIGGNVATNAGGLRLLRYGSLRGTILGLEVVMADGKVLDLMRALRKDNTGYDLKQLFIGSEGTLGVITKVAMLCYPIPRVSQVGWRSLIGGVAECL</sequence>
<dbReference type="AlphaFoldDB" id="C5L212"/>
<dbReference type="Proteomes" id="UP000007800">
    <property type="component" value="Unassembled WGS sequence"/>
</dbReference>
<dbReference type="EMBL" id="GG678492">
    <property type="protein sequence ID" value="EER09205.1"/>
    <property type="molecule type" value="Genomic_DNA"/>
</dbReference>
<dbReference type="OMA" id="DELENYH"/>
<dbReference type="PROSITE" id="PS51387">
    <property type="entry name" value="FAD_PCMH"/>
    <property type="match status" value="1"/>
</dbReference>
<gene>
    <name evidence="4" type="ORF">Pmar_PMAR009702</name>
</gene>
<keyword evidence="5" id="KW-1185">Reference proteome</keyword>
<reference evidence="4 5" key="1">
    <citation type="submission" date="2008-07" db="EMBL/GenBank/DDBJ databases">
        <authorList>
            <person name="El-Sayed N."/>
            <person name="Caler E."/>
            <person name="Inman J."/>
            <person name="Amedeo P."/>
            <person name="Hass B."/>
            <person name="Wortman J."/>
        </authorList>
    </citation>
    <scope>NUCLEOTIDE SEQUENCE [LARGE SCALE GENOMIC DNA]</scope>
    <source>
        <strain evidence="5">ATCC 50983 / TXsc</strain>
    </source>
</reference>
<dbReference type="InterPro" id="IPR051264">
    <property type="entry name" value="FAD-oxidored/transferase_4"/>
</dbReference>
<name>C5L212_PERM5</name>
<dbReference type="FunFam" id="3.30.43.10:FF:000011">
    <property type="entry name" value="D-lactate dehydrogenase (Cytochrome)"/>
    <property type="match status" value="1"/>
</dbReference>
<evidence type="ECO:0000256" key="2">
    <source>
        <dbReference type="ARBA" id="ARBA00023002"/>
    </source>
</evidence>
<dbReference type="GO" id="GO:0016491">
    <property type="term" value="F:oxidoreductase activity"/>
    <property type="evidence" value="ECO:0007669"/>
    <property type="project" value="UniProtKB-KW"/>
</dbReference>
<dbReference type="InterPro" id="IPR036318">
    <property type="entry name" value="FAD-bd_PCMH-like_sf"/>
</dbReference>
<evidence type="ECO:0000313" key="5">
    <source>
        <dbReference type="Proteomes" id="UP000007800"/>
    </source>
</evidence>
<protein>
    <submittedName>
        <fullName evidence="4">D-lactate dehydrogenase, putative</fullName>
    </submittedName>
</protein>
<dbReference type="InterPro" id="IPR006094">
    <property type="entry name" value="Oxid_FAD_bind_N"/>
</dbReference>
<feature type="domain" description="FAD-binding PCMH-type" evidence="3">
    <location>
        <begin position="84"/>
        <end position="263"/>
    </location>
</feature>
<dbReference type="Pfam" id="PF01565">
    <property type="entry name" value="FAD_binding_4"/>
    <property type="match status" value="1"/>
</dbReference>
<dbReference type="SUPFAM" id="SSF56176">
    <property type="entry name" value="FAD-binding/transporter-associated domain-like"/>
    <property type="match status" value="1"/>
</dbReference>
<dbReference type="FunFam" id="3.30.465.10:FF:000001">
    <property type="entry name" value="D-2-hydroxyglutarate dehydrogenase, mitochondrial"/>
    <property type="match status" value="1"/>
</dbReference>
<dbReference type="Gene3D" id="3.30.465.10">
    <property type="match status" value="1"/>
</dbReference>
<evidence type="ECO:0000256" key="1">
    <source>
        <dbReference type="ARBA" id="ARBA00001974"/>
    </source>
</evidence>
<dbReference type="GeneID" id="9065469"/>
<organism evidence="5">
    <name type="scientific">Perkinsus marinus (strain ATCC 50983 / TXsc)</name>
    <dbReference type="NCBI Taxonomy" id="423536"/>
    <lineage>
        <taxon>Eukaryota</taxon>
        <taxon>Sar</taxon>
        <taxon>Alveolata</taxon>
        <taxon>Perkinsozoa</taxon>
        <taxon>Perkinsea</taxon>
        <taxon>Perkinsida</taxon>
        <taxon>Perkinsidae</taxon>
        <taxon>Perkinsus</taxon>
    </lineage>
</organism>
<dbReference type="PANTHER" id="PTHR43716:SF1">
    <property type="entry name" value="D-2-HYDROXYGLUTARATE DEHYDROGENASE, MITOCHONDRIAL"/>
    <property type="match status" value="1"/>
</dbReference>
<dbReference type="RefSeq" id="XP_002777389.1">
    <property type="nucleotide sequence ID" value="XM_002777343.1"/>
</dbReference>
<evidence type="ECO:0000259" key="3">
    <source>
        <dbReference type="PROSITE" id="PS51387"/>
    </source>
</evidence>